<dbReference type="InterPro" id="IPR025850">
    <property type="entry name" value="SUKH-3"/>
</dbReference>
<evidence type="ECO:0000313" key="2">
    <source>
        <dbReference type="Proteomes" id="UP001596003"/>
    </source>
</evidence>
<accession>A0ABV8ZBV7</accession>
<gene>
    <name evidence="1" type="ORF">ACFO3N_10910</name>
</gene>
<sequence>MDKKELFKDALINAGWYEGRNIKDEIENTPLYKMFPPKIQDFYCEFGGLTLHAENKLETMIINIDHFSNLKVVEYYNFKIYRINDEIDFKKDNLEYYYSTLIGTPLYYVAGLIENNSVHMDENGNFYIIDFIPQFTWVSDNAFEALLKIVIGSAYMYIFNEHTMKWMPPAGKELPHPLPINPLFKDNPWD</sequence>
<dbReference type="Proteomes" id="UP001596003">
    <property type="component" value="Unassembled WGS sequence"/>
</dbReference>
<name>A0ABV8ZBV7_9FLAO</name>
<protein>
    <submittedName>
        <fullName evidence="1">SUKH-3 domain-containing protein</fullName>
    </submittedName>
</protein>
<comment type="caution">
    <text evidence="1">The sequence shown here is derived from an EMBL/GenBank/DDBJ whole genome shotgun (WGS) entry which is preliminary data.</text>
</comment>
<dbReference type="Pfam" id="PF14433">
    <property type="entry name" value="SUKH-3"/>
    <property type="match status" value="1"/>
</dbReference>
<organism evidence="1 2">
    <name type="scientific">Flavobacterium chungangensis</name>
    <dbReference type="NCBI Taxonomy" id="2708132"/>
    <lineage>
        <taxon>Bacteria</taxon>
        <taxon>Pseudomonadati</taxon>
        <taxon>Bacteroidota</taxon>
        <taxon>Flavobacteriia</taxon>
        <taxon>Flavobacteriales</taxon>
        <taxon>Flavobacteriaceae</taxon>
        <taxon>Flavobacterium</taxon>
    </lineage>
</organism>
<reference evidence="2" key="1">
    <citation type="journal article" date="2019" name="Int. J. Syst. Evol. Microbiol.">
        <title>The Global Catalogue of Microorganisms (GCM) 10K type strain sequencing project: providing services to taxonomists for standard genome sequencing and annotation.</title>
        <authorList>
            <consortium name="The Broad Institute Genomics Platform"/>
            <consortium name="The Broad Institute Genome Sequencing Center for Infectious Disease"/>
            <person name="Wu L."/>
            <person name="Ma J."/>
        </authorList>
    </citation>
    <scope>NUCLEOTIDE SEQUENCE [LARGE SCALE GENOMIC DNA]</scope>
    <source>
        <strain evidence="2">NBRC 103627</strain>
    </source>
</reference>
<keyword evidence="2" id="KW-1185">Reference proteome</keyword>
<dbReference type="RefSeq" id="WP_379797665.1">
    <property type="nucleotide sequence ID" value="NZ_JBHSFY010000006.1"/>
</dbReference>
<evidence type="ECO:0000313" key="1">
    <source>
        <dbReference type="EMBL" id="MFC4477572.1"/>
    </source>
</evidence>
<dbReference type="EMBL" id="JBHSFY010000006">
    <property type="protein sequence ID" value="MFC4477572.1"/>
    <property type="molecule type" value="Genomic_DNA"/>
</dbReference>
<proteinExistence type="predicted"/>